<dbReference type="InterPro" id="IPR003594">
    <property type="entry name" value="HATPase_dom"/>
</dbReference>
<reference evidence="9" key="1">
    <citation type="journal article" date="2019" name="Int. J. Syst. Evol. Microbiol.">
        <title>The Global Catalogue of Microorganisms (GCM) 10K type strain sequencing project: providing services to taxonomists for standard genome sequencing and annotation.</title>
        <authorList>
            <consortium name="The Broad Institute Genomics Platform"/>
            <consortium name="The Broad Institute Genome Sequencing Center for Infectious Disease"/>
            <person name="Wu L."/>
            <person name="Ma J."/>
        </authorList>
    </citation>
    <scope>NUCLEOTIDE SEQUENCE [LARGE SCALE GENOMIC DNA]</scope>
    <source>
        <strain evidence="9">CCUG 56607</strain>
    </source>
</reference>
<evidence type="ECO:0000259" key="7">
    <source>
        <dbReference type="Pfam" id="PF07730"/>
    </source>
</evidence>
<evidence type="ECO:0000256" key="1">
    <source>
        <dbReference type="ARBA" id="ARBA00000085"/>
    </source>
</evidence>
<dbReference type="Gene3D" id="3.30.450.40">
    <property type="match status" value="1"/>
</dbReference>
<feature type="domain" description="Histidine kinase/HSP90-like ATPase" evidence="6">
    <location>
        <begin position="377"/>
        <end position="467"/>
    </location>
</feature>
<dbReference type="Gene3D" id="3.30.565.10">
    <property type="entry name" value="Histidine kinase-like ATPase, C-terminal domain"/>
    <property type="match status" value="1"/>
</dbReference>
<proteinExistence type="predicted"/>
<evidence type="ECO:0000259" key="6">
    <source>
        <dbReference type="Pfam" id="PF02518"/>
    </source>
</evidence>
<dbReference type="SUPFAM" id="SSF55874">
    <property type="entry name" value="ATPase domain of HSP90 chaperone/DNA topoisomerase II/histidine kinase"/>
    <property type="match status" value="1"/>
</dbReference>
<keyword evidence="4 8" id="KW-0418">Kinase</keyword>
<dbReference type="GO" id="GO:0016301">
    <property type="term" value="F:kinase activity"/>
    <property type="evidence" value="ECO:0007669"/>
    <property type="project" value="UniProtKB-KW"/>
</dbReference>
<dbReference type="PANTHER" id="PTHR24421:SF40">
    <property type="entry name" value="SENSOR HISTIDINE KINASE YHCY"/>
    <property type="match status" value="1"/>
</dbReference>
<evidence type="ECO:0000256" key="5">
    <source>
        <dbReference type="ARBA" id="ARBA00023012"/>
    </source>
</evidence>
<feature type="domain" description="Signal transduction histidine kinase subgroup 3 dimerisation and phosphoacceptor" evidence="7">
    <location>
        <begin position="278"/>
        <end position="338"/>
    </location>
</feature>
<dbReference type="InterPro" id="IPR036890">
    <property type="entry name" value="HATPase_C_sf"/>
</dbReference>
<dbReference type="Gene3D" id="1.20.5.1930">
    <property type="match status" value="1"/>
</dbReference>
<evidence type="ECO:0000313" key="9">
    <source>
        <dbReference type="Proteomes" id="UP001596990"/>
    </source>
</evidence>
<dbReference type="Proteomes" id="UP001596990">
    <property type="component" value="Unassembled WGS sequence"/>
</dbReference>
<keyword evidence="3" id="KW-0808">Transferase</keyword>
<dbReference type="RefSeq" id="WP_386055547.1">
    <property type="nucleotide sequence ID" value="NZ_JBHTKL010000001.1"/>
</dbReference>
<gene>
    <name evidence="8" type="ORF">ACFQ2J_00425</name>
</gene>
<sequence length="472" mass="52760">MEKAKLQTLKHIAELLNRSSKKHDTLHNVLQEFIAISKFETGWIFLEENGKVSLVADRSLPPALKRNDKALMCGEDCYCISKYKKGLLKSATNVIGCKRIEEAHTYGDEATCGLTHHATVPLKTPSQSFGLLNVAMPGTETYTEELELLESIALQIGSALERIHQFELEEVRNELLSSAHTIANSFQSAGDPDQLKVLFEAELHTLFKVDSFIWGNGGSPYEEILHSITPWGPVYLSRAQPFLPFEKETFDMLVQYADVAKRRLDLMEKEKDLVRIEERSKLGQDLHDSISQLLFSIVLTSKALKQQGKDTELTEQISYIHELSSEALKEMRALISEQKHRNLREGLLAELKRYAKLLGLSVTSHSSGTTTIPYAIEEALLRIGQESLHNVKQHAGTDHISIRLDKGKDCIALWLQDDGCGFDMNHIHSSPSFGIKGMQERVKLYDGALNIESNRGEGTIIKVSIPIKGGAG</sequence>
<dbReference type="InterPro" id="IPR029016">
    <property type="entry name" value="GAF-like_dom_sf"/>
</dbReference>
<evidence type="ECO:0000256" key="4">
    <source>
        <dbReference type="ARBA" id="ARBA00022777"/>
    </source>
</evidence>
<protein>
    <recommendedName>
        <fullName evidence="2">histidine kinase</fullName>
        <ecNumber evidence="2">2.7.13.3</ecNumber>
    </recommendedName>
</protein>
<accession>A0ABW3KUW0</accession>
<organism evidence="8 9">
    <name type="scientific">Thalassobacillus hwangdonensis</name>
    <dbReference type="NCBI Taxonomy" id="546108"/>
    <lineage>
        <taxon>Bacteria</taxon>
        <taxon>Bacillati</taxon>
        <taxon>Bacillota</taxon>
        <taxon>Bacilli</taxon>
        <taxon>Bacillales</taxon>
        <taxon>Bacillaceae</taxon>
        <taxon>Thalassobacillus</taxon>
    </lineage>
</organism>
<comment type="caution">
    <text evidence="8">The sequence shown here is derived from an EMBL/GenBank/DDBJ whole genome shotgun (WGS) entry which is preliminary data.</text>
</comment>
<dbReference type="InterPro" id="IPR011712">
    <property type="entry name" value="Sig_transdc_His_kin_sub3_dim/P"/>
</dbReference>
<dbReference type="PANTHER" id="PTHR24421">
    <property type="entry name" value="NITRATE/NITRITE SENSOR PROTEIN NARX-RELATED"/>
    <property type="match status" value="1"/>
</dbReference>
<comment type="catalytic activity">
    <reaction evidence="1">
        <text>ATP + protein L-histidine = ADP + protein N-phospho-L-histidine.</text>
        <dbReference type="EC" id="2.7.13.3"/>
    </reaction>
</comment>
<dbReference type="EMBL" id="JBHTKL010000001">
    <property type="protein sequence ID" value="MFD1017645.1"/>
    <property type="molecule type" value="Genomic_DNA"/>
</dbReference>
<name>A0ABW3KUW0_9BACI</name>
<dbReference type="SUPFAM" id="SSF55781">
    <property type="entry name" value="GAF domain-like"/>
    <property type="match status" value="1"/>
</dbReference>
<dbReference type="Pfam" id="PF02518">
    <property type="entry name" value="HATPase_c"/>
    <property type="match status" value="1"/>
</dbReference>
<dbReference type="InterPro" id="IPR050482">
    <property type="entry name" value="Sensor_HK_TwoCompSys"/>
</dbReference>
<keyword evidence="5" id="KW-0902">Two-component regulatory system</keyword>
<dbReference type="EC" id="2.7.13.3" evidence="2"/>
<evidence type="ECO:0000256" key="3">
    <source>
        <dbReference type="ARBA" id="ARBA00022679"/>
    </source>
</evidence>
<dbReference type="Pfam" id="PF07730">
    <property type="entry name" value="HisKA_3"/>
    <property type="match status" value="1"/>
</dbReference>
<evidence type="ECO:0000313" key="8">
    <source>
        <dbReference type="EMBL" id="MFD1017645.1"/>
    </source>
</evidence>
<evidence type="ECO:0000256" key="2">
    <source>
        <dbReference type="ARBA" id="ARBA00012438"/>
    </source>
</evidence>
<keyword evidence="9" id="KW-1185">Reference proteome</keyword>
<dbReference type="CDD" id="cd16917">
    <property type="entry name" value="HATPase_UhpB-NarQ-NarX-like"/>
    <property type="match status" value="1"/>
</dbReference>